<dbReference type="InterPro" id="IPR011990">
    <property type="entry name" value="TPR-like_helical_dom_sf"/>
</dbReference>
<dbReference type="AlphaFoldDB" id="A0A8H6HIX5"/>
<keyword evidence="3" id="KW-1185">Reference proteome</keyword>
<organism evidence="2 3">
    <name type="scientific">Ephemerocybe angulata</name>
    <dbReference type="NCBI Taxonomy" id="980116"/>
    <lineage>
        <taxon>Eukaryota</taxon>
        <taxon>Fungi</taxon>
        <taxon>Dikarya</taxon>
        <taxon>Basidiomycota</taxon>
        <taxon>Agaricomycotina</taxon>
        <taxon>Agaricomycetes</taxon>
        <taxon>Agaricomycetidae</taxon>
        <taxon>Agaricales</taxon>
        <taxon>Agaricineae</taxon>
        <taxon>Psathyrellaceae</taxon>
        <taxon>Ephemerocybe</taxon>
    </lineage>
</organism>
<gene>
    <name evidence="2" type="ORF">DFP72DRAFT_1015995</name>
</gene>
<dbReference type="Gene3D" id="1.25.40.10">
    <property type="entry name" value="Tetratricopeptide repeat domain"/>
    <property type="match status" value="4"/>
</dbReference>
<dbReference type="SUPFAM" id="SSF48452">
    <property type="entry name" value="TPR-like"/>
    <property type="match status" value="1"/>
</dbReference>
<dbReference type="Proteomes" id="UP000521943">
    <property type="component" value="Unassembled WGS sequence"/>
</dbReference>
<reference evidence="2 3" key="1">
    <citation type="submission" date="2020-07" db="EMBL/GenBank/DDBJ databases">
        <title>Comparative genomics of pyrophilous fungi reveals a link between fire events and developmental genes.</title>
        <authorList>
            <consortium name="DOE Joint Genome Institute"/>
            <person name="Steindorff A.S."/>
            <person name="Carver A."/>
            <person name="Calhoun S."/>
            <person name="Stillman K."/>
            <person name="Liu H."/>
            <person name="Lipzen A."/>
            <person name="Pangilinan J."/>
            <person name="Labutti K."/>
            <person name="Bruns T.D."/>
            <person name="Grigoriev I.V."/>
        </authorList>
    </citation>
    <scope>NUCLEOTIDE SEQUENCE [LARGE SCALE GENOMIC DNA]</scope>
    <source>
        <strain evidence="2 3">CBS 144469</strain>
    </source>
</reference>
<protein>
    <submittedName>
        <fullName evidence="2">CHAT domain-containing protein</fullName>
    </submittedName>
</protein>
<proteinExistence type="predicted"/>
<feature type="domain" description="CHAT" evidence="1">
    <location>
        <begin position="959"/>
        <end position="1255"/>
    </location>
</feature>
<sequence>MGQQNSSLVTDNSSGKNCLQMTDINVELTDSINDHKTSLDLNLTELWVFGISGSAEGKRFPLLNNLPGRWKMKGYVELPLGVDGIDCVVKCDEGEDVGFVHLDVSEMRSSKIQHQSGFSQKMEISDGEGQLTISYGVVEIPSEDISAASDPQVAANLFNHGIDWMLRFQRTGELSDITEAISVLQKAVDTTPVGHVSLPSRLTNLGNSFMYRFQRTGDLVDVAQATSILQKAVELTTEEDAKLPGRLANLGSSLLCRFQRTSDPSDNADAIAALQKSVELTPEGASNLPGRLANLGNAFLFRFRQTAQLSDVSEAASAFQKAVTTTPTGHADLPTLLRNLGVSLDSCFKQTGELSVINNAVSAHGRAVELTPQGHADLPNRLSNLGASLNRRFERTGDPADADEAISVVQRAIELTPPGQNTPHTRLGSLGLLFMHRFDRSSDLSDIGKAIFYGQRATELTPQGHPGLPIQLSNLGNSFNARFERTGELSDAAEATSLLERAVEITPQDSSDLSSILNNLGNSFTLRFKRTGELSDIDEAISAQRRAVELTRDDDLPIQLCNLGLSLTLRFMQNDEVLNITEAIEKQQRAVELTPQDHPQLPVRLSNLGISLLRRFEAIGELSDVEEAITTLQKAVELTPRDHANLVHMLYNLGNVLTSRYGSSRNSGDLEKSISCHKKAAISTSGSPQIKLSAAQRWADLLIQHHPQSPEIVLSFNTVLSLVSLIAGLERTVRGRYTQLQNTSCLALKAAAAAYALDRADKALEWLEQGRCLVWSQLNNLRSPLDDLRVHNKSLAQRIEDVSRRLENAGSSRASSHTSMSLAEKRSLEDEARVHLDLARQWDELLSATRVIPGFESFLMPQPCSVIMQHLPESGPIVVINIDKRRCDAIALLAGLDEPLHIPLPNFSIEKASKYRTDLSSQLQSHQLRVREVDEEFLGRGVRPAPVGRRGGDPPVHQVLRGLWEEVVKPILNALGFSKATEAPGEILPRIWWCPTGPLSFLPLHAAGVYRGPNPESALDYIVSSYTPTVTAITSRVKDRRSIDTEGAGLFLTSQPNAAGVSAIPATTREVQSIFKRAKESGFRVLKLEGDEMSVKDCLEYMIDFSSIHLACHGSQNAAEPLQSRFLFHQGSLDLATILQANLRNADLAFLSACQTSAGEEKLSDEAVHLAAGMLAAGYRRVVASMWAIGDQAAQEVATEFYDYIFAKRKPDASDTVFDASLSAYALHYATDQLRRRLDDSERSLLSWVPFVHFGY</sequence>
<dbReference type="EMBL" id="JACGCI010000077">
    <property type="protein sequence ID" value="KAF6747870.1"/>
    <property type="molecule type" value="Genomic_DNA"/>
</dbReference>
<evidence type="ECO:0000259" key="1">
    <source>
        <dbReference type="Pfam" id="PF12770"/>
    </source>
</evidence>
<dbReference type="OrthoDB" id="9991317at2759"/>
<evidence type="ECO:0000313" key="2">
    <source>
        <dbReference type="EMBL" id="KAF6747870.1"/>
    </source>
</evidence>
<evidence type="ECO:0000313" key="3">
    <source>
        <dbReference type="Proteomes" id="UP000521943"/>
    </source>
</evidence>
<dbReference type="PANTHER" id="PTHR19959:SF119">
    <property type="entry name" value="FUNGAL LIPASE-LIKE DOMAIN-CONTAINING PROTEIN"/>
    <property type="match status" value="1"/>
</dbReference>
<comment type="caution">
    <text evidence="2">The sequence shown here is derived from an EMBL/GenBank/DDBJ whole genome shotgun (WGS) entry which is preliminary data.</text>
</comment>
<accession>A0A8H6HIX5</accession>
<dbReference type="Pfam" id="PF12770">
    <property type="entry name" value="CHAT"/>
    <property type="match status" value="1"/>
</dbReference>
<name>A0A8H6HIX5_9AGAR</name>
<dbReference type="InterPro" id="IPR024983">
    <property type="entry name" value="CHAT_dom"/>
</dbReference>
<dbReference type="PANTHER" id="PTHR19959">
    <property type="entry name" value="KINESIN LIGHT CHAIN"/>
    <property type="match status" value="1"/>
</dbReference>